<organism evidence="1 2">
    <name type="scientific">Lactuca saligna</name>
    <name type="common">Willowleaf lettuce</name>
    <dbReference type="NCBI Taxonomy" id="75948"/>
    <lineage>
        <taxon>Eukaryota</taxon>
        <taxon>Viridiplantae</taxon>
        <taxon>Streptophyta</taxon>
        <taxon>Embryophyta</taxon>
        <taxon>Tracheophyta</taxon>
        <taxon>Spermatophyta</taxon>
        <taxon>Magnoliopsida</taxon>
        <taxon>eudicotyledons</taxon>
        <taxon>Gunneridae</taxon>
        <taxon>Pentapetalae</taxon>
        <taxon>asterids</taxon>
        <taxon>campanulids</taxon>
        <taxon>Asterales</taxon>
        <taxon>Asteraceae</taxon>
        <taxon>Cichorioideae</taxon>
        <taxon>Cichorieae</taxon>
        <taxon>Lactucinae</taxon>
        <taxon>Lactuca</taxon>
    </lineage>
</organism>
<protein>
    <submittedName>
        <fullName evidence="1">Uncharacterized protein</fullName>
    </submittedName>
</protein>
<dbReference type="AlphaFoldDB" id="A0AA35UW45"/>
<dbReference type="EMBL" id="OX465086">
    <property type="protein sequence ID" value="CAI9261831.1"/>
    <property type="molecule type" value="Genomic_DNA"/>
</dbReference>
<dbReference type="Proteomes" id="UP001177003">
    <property type="component" value="Chromosome 0"/>
</dbReference>
<evidence type="ECO:0000313" key="2">
    <source>
        <dbReference type="Proteomes" id="UP001177003"/>
    </source>
</evidence>
<accession>A0AA35UW45</accession>
<evidence type="ECO:0000313" key="1">
    <source>
        <dbReference type="EMBL" id="CAI9261831.1"/>
    </source>
</evidence>
<sequence length="149" mass="17593">MLLKEKEKYELVMSHLQIMIKSYIEEIGKKDVQVAAVLRKKPFAVLIESPKDFQKLTLGKIYSKGWYVVYQAKERTGADFRRGCFFLSDKHLYTTSFLEHVRDMVKRFKGNSKDDIKCLSDLILWYFQVRQAIYGIIPKVYEVQKQIQG</sequence>
<proteinExistence type="predicted"/>
<gene>
    <name evidence="1" type="ORF">LSALG_LOCUS2606</name>
</gene>
<name>A0AA35UW45_LACSI</name>
<reference evidence="1" key="1">
    <citation type="submission" date="2023-04" db="EMBL/GenBank/DDBJ databases">
        <authorList>
            <person name="Vijverberg K."/>
            <person name="Xiong W."/>
            <person name="Schranz E."/>
        </authorList>
    </citation>
    <scope>NUCLEOTIDE SEQUENCE</scope>
</reference>
<keyword evidence="2" id="KW-1185">Reference proteome</keyword>